<dbReference type="EMBL" id="BTRK01000004">
    <property type="protein sequence ID" value="GMR49057.1"/>
    <property type="molecule type" value="Genomic_DNA"/>
</dbReference>
<sequence length="300" mass="33198">PLLSYDMRLIYILLLAATSTYALQLRAKRVVNGSPQPWVASAAVVSVESSFSGERPVTLCGGTIIAPRVILTAAHCVYHETFHEIARSVRIRVAFNRTSPRAGKSFLSNDILLHPQYIQERFPAAFDLALIILSPEDKLPLCEFMTSPQLARLPSPDLIISNLNKGDSCFIVGWGKMEDERYSGTPQHANIVNVSEMTAYQFRATIIEGKGEGAQRACFGDSGGPLICEIDHIPYLIGVNSEIYPDRSIDDAIPADSSKRCQYSSRLHAVDIRKQLRTINALVASRGLLHTMFESQNECF</sequence>
<gene>
    <name evidence="4" type="ORF">PMAYCL1PPCAC_19252</name>
</gene>
<dbReference type="PROSITE" id="PS00134">
    <property type="entry name" value="TRYPSIN_HIS"/>
    <property type="match status" value="1"/>
</dbReference>
<dbReference type="InterPro" id="IPR001314">
    <property type="entry name" value="Peptidase_S1A"/>
</dbReference>
<name>A0AAN5CRE8_9BILA</name>
<dbReference type="InterPro" id="IPR051487">
    <property type="entry name" value="Ser/Thr_Proteases_Immune/Dev"/>
</dbReference>
<dbReference type="GO" id="GO:0006508">
    <property type="term" value="P:proteolysis"/>
    <property type="evidence" value="ECO:0007669"/>
    <property type="project" value="InterPro"/>
</dbReference>
<dbReference type="Proteomes" id="UP001328107">
    <property type="component" value="Unassembled WGS sequence"/>
</dbReference>
<keyword evidence="5" id="KW-1185">Reference proteome</keyword>
<dbReference type="CDD" id="cd00190">
    <property type="entry name" value="Tryp_SPc"/>
    <property type="match status" value="1"/>
</dbReference>
<dbReference type="PANTHER" id="PTHR24256">
    <property type="entry name" value="TRYPTASE-RELATED"/>
    <property type="match status" value="1"/>
</dbReference>
<feature type="domain" description="Peptidase S1" evidence="3">
    <location>
        <begin position="14"/>
        <end position="244"/>
    </location>
</feature>
<dbReference type="AlphaFoldDB" id="A0AAN5CRE8"/>
<reference evidence="5" key="1">
    <citation type="submission" date="2022-10" db="EMBL/GenBank/DDBJ databases">
        <title>Genome assembly of Pristionchus species.</title>
        <authorList>
            <person name="Yoshida K."/>
            <person name="Sommer R.J."/>
        </authorList>
    </citation>
    <scope>NUCLEOTIDE SEQUENCE [LARGE SCALE GENOMIC DNA]</scope>
    <source>
        <strain evidence="5">RS5460</strain>
    </source>
</reference>
<dbReference type="SMART" id="SM00020">
    <property type="entry name" value="Tryp_SPc"/>
    <property type="match status" value="1"/>
</dbReference>
<dbReference type="PRINTS" id="PR00722">
    <property type="entry name" value="CHYMOTRYPSIN"/>
</dbReference>
<feature type="non-terminal residue" evidence="4">
    <location>
        <position position="300"/>
    </location>
</feature>
<evidence type="ECO:0000313" key="5">
    <source>
        <dbReference type="Proteomes" id="UP001328107"/>
    </source>
</evidence>
<dbReference type="InterPro" id="IPR001254">
    <property type="entry name" value="Trypsin_dom"/>
</dbReference>
<comment type="caution">
    <text evidence="4">The sequence shown here is derived from an EMBL/GenBank/DDBJ whole genome shotgun (WGS) entry which is preliminary data.</text>
</comment>
<proteinExistence type="inferred from homology"/>
<dbReference type="Pfam" id="PF00089">
    <property type="entry name" value="Trypsin"/>
    <property type="match status" value="1"/>
</dbReference>
<organism evidence="4 5">
    <name type="scientific">Pristionchus mayeri</name>
    <dbReference type="NCBI Taxonomy" id="1317129"/>
    <lineage>
        <taxon>Eukaryota</taxon>
        <taxon>Metazoa</taxon>
        <taxon>Ecdysozoa</taxon>
        <taxon>Nematoda</taxon>
        <taxon>Chromadorea</taxon>
        <taxon>Rhabditida</taxon>
        <taxon>Rhabditina</taxon>
        <taxon>Diplogasteromorpha</taxon>
        <taxon>Diplogasteroidea</taxon>
        <taxon>Neodiplogasteridae</taxon>
        <taxon>Pristionchus</taxon>
    </lineage>
</organism>
<comment type="similarity">
    <text evidence="2">Belongs to the peptidase S1 family. CLIP subfamily.</text>
</comment>
<evidence type="ECO:0000256" key="2">
    <source>
        <dbReference type="ARBA" id="ARBA00024195"/>
    </source>
</evidence>
<dbReference type="PROSITE" id="PS50240">
    <property type="entry name" value="TRYPSIN_DOM"/>
    <property type="match status" value="1"/>
</dbReference>
<dbReference type="InterPro" id="IPR043504">
    <property type="entry name" value="Peptidase_S1_PA_chymotrypsin"/>
</dbReference>
<protein>
    <recommendedName>
        <fullName evidence="3">Peptidase S1 domain-containing protein</fullName>
    </recommendedName>
</protein>
<keyword evidence="1" id="KW-1015">Disulfide bond</keyword>
<dbReference type="GO" id="GO:0004252">
    <property type="term" value="F:serine-type endopeptidase activity"/>
    <property type="evidence" value="ECO:0007669"/>
    <property type="project" value="InterPro"/>
</dbReference>
<evidence type="ECO:0000313" key="4">
    <source>
        <dbReference type="EMBL" id="GMR49057.1"/>
    </source>
</evidence>
<feature type="non-terminal residue" evidence="4">
    <location>
        <position position="1"/>
    </location>
</feature>
<evidence type="ECO:0000259" key="3">
    <source>
        <dbReference type="PROSITE" id="PS50240"/>
    </source>
</evidence>
<dbReference type="InterPro" id="IPR018114">
    <property type="entry name" value="TRYPSIN_HIS"/>
</dbReference>
<dbReference type="SUPFAM" id="SSF50494">
    <property type="entry name" value="Trypsin-like serine proteases"/>
    <property type="match status" value="1"/>
</dbReference>
<dbReference type="InterPro" id="IPR009003">
    <property type="entry name" value="Peptidase_S1_PA"/>
</dbReference>
<evidence type="ECO:0000256" key="1">
    <source>
        <dbReference type="ARBA" id="ARBA00023157"/>
    </source>
</evidence>
<accession>A0AAN5CRE8</accession>
<dbReference type="Gene3D" id="2.40.10.10">
    <property type="entry name" value="Trypsin-like serine proteases"/>
    <property type="match status" value="1"/>
</dbReference>